<gene>
    <name evidence="1" type="ORF">RFI_21171</name>
</gene>
<name>X6MSV0_RETFI</name>
<dbReference type="Proteomes" id="UP000023152">
    <property type="component" value="Unassembled WGS sequence"/>
</dbReference>
<reference evidence="1 2" key="1">
    <citation type="journal article" date="2013" name="Curr. Biol.">
        <title>The Genome of the Foraminiferan Reticulomyxa filosa.</title>
        <authorList>
            <person name="Glockner G."/>
            <person name="Hulsmann N."/>
            <person name="Schleicher M."/>
            <person name="Noegel A.A."/>
            <person name="Eichinger L."/>
            <person name="Gallinger C."/>
            <person name="Pawlowski J."/>
            <person name="Sierra R."/>
            <person name="Euteneuer U."/>
            <person name="Pillet L."/>
            <person name="Moustafa A."/>
            <person name="Platzer M."/>
            <person name="Groth M."/>
            <person name="Szafranski K."/>
            <person name="Schliwa M."/>
        </authorList>
    </citation>
    <scope>NUCLEOTIDE SEQUENCE [LARGE SCALE GENOMIC DNA]</scope>
</reference>
<accession>X6MSV0</accession>
<evidence type="ECO:0000313" key="1">
    <source>
        <dbReference type="EMBL" id="ETO16190.1"/>
    </source>
</evidence>
<organism evidence="1 2">
    <name type="scientific">Reticulomyxa filosa</name>
    <dbReference type="NCBI Taxonomy" id="46433"/>
    <lineage>
        <taxon>Eukaryota</taxon>
        <taxon>Sar</taxon>
        <taxon>Rhizaria</taxon>
        <taxon>Retaria</taxon>
        <taxon>Foraminifera</taxon>
        <taxon>Monothalamids</taxon>
        <taxon>Reticulomyxidae</taxon>
        <taxon>Reticulomyxa</taxon>
    </lineage>
</organism>
<protein>
    <submittedName>
        <fullName evidence="1">Uncharacterized protein</fullName>
    </submittedName>
</protein>
<evidence type="ECO:0000313" key="2">
    <source>
        <dbReference type="Proteomes" id="UP000023152"/>
    </source>
</evidence>
<dbReference type="AlphaFoldDB" id="X6MSV0"/>
<comment type="caution">
    <text evidence="1">The sequence shown here is derived from an EMBL/GenBank/DDBJ whole genome shotgun (WGS) entry which is preliminary data.</text>
</comment>
<keyword evidence="2" id="KW-1185">Reference proteome</keyword>
<dbReference type="EMBL" id="ASPP01018495">
    <property type="protein sequence ID" value="ETO16190.1"/>
    <property type="molecule type" value="Genomic_DNA"/>
</dbReference>
<sequence>MTEIIDLFLQQKASNEHTAEPLTDKIWEKVQKDHNFEQSEKYFVLQEVQTELDEILLLKKELDSLKIIIEEETRLGQLTKKNDSSINNERKFLERHVKIQYDELFEELSLKKQIPMEMILPLTRRQQQILDKILSSFKSNQAQQISQTTPQTTRSLSTGSLHTKEFAECIRLKDTKACFYEKNCAVLIEEKRLLLEQISKCNSELEGMKKTFRKSRIQQYFYIK</sequence>
<proteinExistence type="predicted"/>